<dbReference type="Proteomes" id="UP000320055">
    <property type="component" value="Unassembled WGS sequence"/>
</dbReference>
<feature type="region of interest" description="Disordered" evidence="1">
    <location>
        <begin position="378"/>
        <end position="399"/>
    </location>
</feature>
<dbReference type="OrthoDB" id="8871943at2"/>
<gene>
    <name evidence="3" type="ORF">H1P_80060</name>
</gene>
<dbReference type="InterPro" id="IPR050490">
    <property type="entry name" value="Bact_solute-bd_prot1"/>
</dbReference>
<protein>
    <submittedName>
        <fullName evidence="3">ABC transporter substrate-binding protein</fullName>
    </submittedName>
</protein>
<dbReference type="PROSITE" id="PS51257">
    <property type="entry name" value="PROKAR_LIPOPROTEIN"/>
    <property type="match status" value="1"/>
</dbReference>
<dbReference type="RefSeq" id="WP_144863656.1">
    <property type="nucleotide sequence ID" value="NZ_LR213772.1"/>
</dbReference>
<accession>A0A563W4B2</accession>
<reference evidence="3 4" key="1">
    <citation type="submission" date="2019-01" db="EMBL/GenBank/DDBJ databases">
        <authorList>
            <person name="Brito A."/>
        </authorList>
    </citation>
    <scope>NUCLEOTIDE SEQUENCE [LARGE SCALE GENOMIC DNA]</scope>
    <source>
        <strain evidence="3">1</strain>
    </source>
</reference>
<keyword evidence="2" id="KW-0732">Signal</keyword>
<name>A0A563W4B2_9CYAN</name>
<dbReference type="PANTHER" id="PTHR43649:SF12">
    <property type="entry name" value="DIACETYLCHITOBIOSE BINDING PROTEIN DASA"/>
    <property type="match status" value="1"/>
</dbReference>
<feature type="chain" id="PRO_5021974838" evidence="2">
    <location>
        <begin position="22"/>
        <end position="465"/>
    </location>
</feature>
<evidence type="ECO:0000313" key="4">
    <source>
        <dbReference type="Proteomes" id="UP000320055"/>
    </source>
</evidence>
<dbReference type="AlphaFoldDB" id="A0A563W4B2"/>
<sequence length="465" mass="53042">MIKKRLSYCALAIAISLLAIACNSNTELTTTRVAPVSLSTEENVLQLWWDKGYNPEEDEALKKLVKNWEQETGNKVQINFYTLDKRSEKPQRFLQGGITPDIFISFKAESTLNPSLAWEGKLIDVSDIVEPVKEIYDSGALETAYYYNNVTKKGSYYAVPIHRGALHLYYWKDLLEKTGRTEADIPQDWDGFWQFWLDVGEDLRTKHQQDIYPIGLPMSVEAGDTYQAFEHVLEAYNVKIVDAEGNLLVDDPQVRQGIINCLDWYTKFYLQGSVPQNAVNWNNAANNRLFLNQEILTTTNASLSIPAALRHDPDAYRNKLGIVELPNKPNGEPMRHIFLVEQAVIFHDATNPEVAKDFLTYLTKLEVINNFLKESGRHSPAHKSAYKDPYWTNPNDPHTSEVTKTLTKSKIRPIYPTNSPAYSIVLKENIWGQSLENIVLNNVTPEQAADKAIARIKEIFAEWEN</sequence>
<dbReference type="SUPFAM" id="SSF53850">
    <property type="entry name" value="Periplasmic binding protein-like II"/>
    <property type="match status" value="1"/>
</dbReference>
<feature type="signal peptide" evidence="2">
    <location>
        <begin position="1"/>
        <end position="21"/>
    </location>
</feature>
<evidence type="ECO:0000313" key="3">
    <source>
        <dbReference type="EMBL" id="VEP18505.1"/>
    </source>
</evidence>
<dbReference type="PANTHER" id="PTHR43649">
    <property type="entry name" value="ARABINOSE-BINDING PROTEIN-RELATED"/>
    <property type="match status" value="1"/>
</dbReference>
<dbReference type="InterPro" id="IPR006059">
    <property type="entry name" value="SBP"/>
</dbReference>
<keyword evidence="4" id="KW-1185">Reference proteome</keyword>
<dbReference type="EMBL" id="CAACVJ010000687">
    <property type="protein sequence ID" value="VEP18505.1"/>
    <property type="molecule type" value="Genomic_DNA"/>
</dbReference>
<dbReference type="Gene3D" id="3.40.190.10">
    <property type="entry name" value="Periplasmic binding protein-like II"/>
    <property type="match status" value="1"/>
</dbReference>
<proteinExistence type="predicted"/>
<organism evidence="3 4">
    <name type="scientific">Hyella patelloides LEGE 07179</name>
    <dbReference type="NCBI Taxonomy" id="945734"/>
    <lineage>
        <taxon>Bacteria</taxon>
        <taxon>Bacillati</taxon>
        <taxon>Cyanobacteriota</taxon>
        <taxon>Cyanophyceae</taxon>
        <taxon>Pleurocapsales</taxon>
        <taxon>Hyellaceae</taxon>
        <taxon>Hyella</taxon>
    </lineage>
</organism>
<evidence type="ECO:0000256" key="1">
    <source>
        <dbReference type="SAM" id="MobiDB-lite"/>
    </source>
</evidence>
<evidence type="ECO:0000256" key="2">
    <source>
        <dbReference type="SAM" id="SignalP"/>
    </source>
</evidence>
<dbReference type="Pfam" id="PF01547">
    <property type="entry name" value="SBP_bac_1"/>
    <property type="match status" value="1"/>
</dbReference>